<reference evidence="1 2" key="2">
    <citation type="journal article" date="2015" name="BMC Genomics">
        <title>Analysis of three genomes within the thermophilic bacterial species Caldanaerobacter subterraneus with a focus on carbon monoxide dehydrogenase evolution and hydrolase diversity.</title>
        <authorList>
            <person name="Sant'Anna F.H."/>
            <person name="Lebedinsky A.V."/>
            <person name="Sokolova T.G."/>
            <person name="Robb F.T."/>
            <person name="Gonzalez J.M."/>
        </authorList>
    </citation>
    <scope>NUCLEOTIDE SEQUENCE [LARGE SCALE GENOMIC DNA]</scope>
    <source>
        <strain evidence="1 2">DSM 12653</strain>
    </source>
</reference>
<name>A0A0F5PNJ7_9THEO</name>
<dbReference type="EMBL" id="ABXP02000042">
    <property type="protein sequence ID" value="KKC30198.1"/>
    <property type="molecule type" value="Genomic_DNA"/>
</dbReference>
<sequence>MKMTNEEFMNFIVEKFNSFEKRFDNFERRHG</sequence>
<evidence type="ECO:0000313" key="2">
    <source>
        <dbReference type="Proteomes" id="UP000010146"/>
    </source>
</evidence>
<dbReference type="Proteomes" id="UP000010146">
    <property type="component" value="Unassembled WGS sequence"/>
</dbReference>
<organism evidence="1 2">
    <name type="scientific">Caldanaerobacter subterraneus subsp. pacificus DSM 12653</name>
    <dbReference type="NCBI Taxonomy" id="391606"/>
    <lineage>
        <taxon>Bacteria</taxon>
        <taxon>Bacillati</taxon>
        <taxon>Bacillota</taxon>
        <taxon>Clostridia</taxon>
        <taxon>Thermoanaerobacterales</taxon>
        <taxon>Thermoanaerobacteraceae</taxon>
        <taxon>Caldanaerobacter</taxon>
    </lineage>
</organism>
<gene>
    <name evidence="1" type="ORF">CDSM653_00676</name>
</gene>
<comment type="caution">
    <text evidence="1">The sequence shown here is derived from an EMBL/GenBank/DDBJ whole genome shotgun (WGS) entry which is preliminary data.</text>
</comment>
<reference evidence="1 2" key="1">
    <citation type="submission" date="2008-07" db="EMBL/GenBank/DDBJ databases">
        <authorList>
            <person name="Gonzalez J."/>
            <person name="Sokolova T."/>
            <person name="Ferriera S."/>
            <person name="Johnson J."/>
            <person name="Kravitz S."/>
            <person name="Beeson K."/>
            <person name="Sutton G."/>
            <person name="Rogers Y.-H."/>
            <person name="Friedman R."/>
            <person name="Frazier M."/>
            <person name="Venter J.C."/>
        </authorList>
    </citation>
    <scope>NUCLEOTIDE SEQUENCE [LARGE SCALE GENOMIC DNA]</scope>
    <source>
        <strain evidence="1 2">DSM 12653</strain>
    </source>
</reference>
<dbReference type="AlphaFoldDB" id="A0A0F5PNJ7"/>
<protein>
    <submittedName>
        <fullName evidence="1">Uncharacterized protein</fullName>
    </submittedName>
</protein>
<reference evidence="2" key="3">
    <citation type="submission" date="2015-02" db="EMBL/GenBank/DDBJ databases">
        <title>Genome analysis of three genomes within the thermophilic hydrogenogenic bacterial species Caldanaerobacter subterraneus.</title>
        <authorList>
            <person name="Sant'Anna F.H."/>
            <person name="Lebedinsky A."/>
            <person name="Sokolova T."/>
            <person name="Robb F.T."/>
            <person name="Gonzalez J.M."/>
        </authorList>
    </citation>
    <scope>NUCLEOTIDE SEQUENCE [LARGE SCALE GENOMIC DNA]</scope>
    <source>
        <strain evidence="2">DSM 12653</strain>
    </source>
</reference>
<evidence type="ECO:0000313" key="1">
    <source>
        <dbReference type="EMBL" id="KKC30198.1"/>
    </source>
</evidence>
<proteinExistence type="predicted"/>
<accession>A0A0F5PNJ7</accession>